<evidence type="ECO:0000256" key="8">
    <source>
        <dbReference type="ARBA" id="ARBA00022723"/>
    </source>
</evidence>
<evidence type="ECO:0000256" key="2">
    <source>
        <dbReference type="ARBA" id="ARBA00001935"/>
    </source>
</evidence>
<keyword evidence="11" id="KW-0186">Copper</keyword>
<dbReference type="FunFam" id="2.60.40.420:FF:000049">
    <property type="entry name" value="Laccase"/>
    <property type="match status" value="1"/>
</dbReference>
<dbReference type="InterPro" id="IPR008972">
    <property type="entry name" value="Cupredoxin"/>
</dbReference>
<evidence type="ECO:0000256" key="10">
    <source>
        <dbReference type="ARBA" id="ARBA00023002"/>
    </source>
</evidence>
<dbReference type="GO" id="GO:0052716">
    <property type="term" value="F:hydroquinone:oxygen oxidoreductase activity"/>
    <property type="evidence" value="ECO:0007669"/>
    <property type="project" value="UniProtKB-EC"/>
</dbReference>
<feature type="signal peptide" evidence="13">
    <location>
        <begin position="1"/>
        <end position="21"/>
    </location>
</feature>
<dbReference type="AlphaFoldDB" id="A0AA87Z299"/>
<evidence type="ECO:0000313" key="16">
    <source>
        <dbReference type="EMBL" id="GMN23825.1"/>
    </source>
</evidence>
<evidence type="ECO:0000256" key="3">
    <source>
        <dbReference type="ARBA" id="ARBA00004271"/>
    </source>
</evidence>
<dbReference type="InterPro" id="IPR045087">
    <property type="entry name" value="Cu-oxidase_fam"/>
</dbReference>
<keyword evidence="12" id="KW-0439">Lignin degradation</keyword>
<evidence type="ECO:0000256" key="11">
    <source>
        <dbReference type="ARBA" id="ARBA00023008"/>
    </source>
</evidence>
<dbReference type="Gene3D" id="2.60.40.420">
    <property type="entry name" value="Cupredoxins - blue copper proteins"/>
    <property type="match status" value="2"/>
</dbReference>
<dbReference type="InterPro" id="IPR001117">
    <property type="entry name" value="Cu-oxidase_2nd"/>
</dbReference>
<sequence>MEMVPWARILILVARLFPTSIECIVRHYKFNVVLKNSTKLCSSKQIVTVNGKYPGSTIYAREDDTLLIKVVNHVQYNLKVREALFGGTLTSCGLGPLSMEPLSSYPSAVSPIHSQTSHRKGEWWKSDVEAVINEALKSGLAPNVSDAHTINGLPGAVSDCPSQGGYSLPVEAGKTYLLRIVNAALNEELFFKIAGHQLTVVEVDAVYTKAFKTDTVVIAPGQTTNVLLTADRNAGKYSVIASSFMDAPIAVDNKTATATLHYSGTISSSRTILTAPLPQNATSIAS</sequence>
<name>A0AA87Z299_FICCA</name>
<dbReference type="InterPro" id="IPR034285">
    <property type="entry name" value="CuRO_2_LCC"/>
</dbReference>
<protein>
    <recommendedName>
        <fullName evidence="5">laccase</fullName>
        <ecNumber evidence="5">1.10.3.2</ecNumber>
    </recommendedName>
</protein>
<keyword evidence="9" id="KW-0677">Repeat</keyword>
<dbReference type="Pfam" id="PF00394">
    <property type="entry name" value="Cu-oxidase"/>
    <property type="match status" value="1"/>
</dbReference>
<evidence type="ECO:0000259" key="14">
    <source>
        <dbReference type="Pfam" id="PF00394"/>
    </source>
</evidence>
<dbReference type="GO" id="GO:0046274">
    <property type="term" value="P:lignin catabolic process"/>
    <property type="evidence" value="ECO:0007669"/>
    <property type="project" value="UniProtKB-KW"/>
</dbReference>
<dbReference type="GO" id="GO:0048046">
    <property type="term" value="C:apoplast"/>
    <property type="evidence" value="ECO:0007669"/>
    <property type="project" value="UniProtKB-SubCell"/>
</dbReference>
<evidence type="ECO:0000256" key="12">
    <source>
        <dbReference type="ARBA" id="ARBA00023185"/>
    </source>
</evidence>
<keyword evidence="7" id="KW-0964">Secreted</keyword>
<dbReference type="Proteomes" id="UP001187192">
    <property type="component" value="Unassembled WGS sequence"/>
</dbReference>
<organism evidence="16 17">
    <name type="scientific">Ficus carica</name>
    <name type="common">Common fig</name>
    <dbReference type="NCBI Taxonomy" id="3494"/>
    <lineage>
        <taxon>Eukaryota</taxon>
        <taxon>Viridiplantae</taxon>
        <taxon>Streptophyta</taxon>
        <taxon>Embryophyta</taxon>
        <taxon>Tracheophyta</taxon>
        <taxon>Spermatophyta</taxon>
        <taxon>Magnoliopsida</taxon>
        <taxon>eudicotyledons</taxon>
        <taxon>Gunneridae</taxon>
        <taxon>Pentapetalae</taxon>
        <taxon>rosids</taxon>
        <taxon>fabids</taxon>
        <taxon>Rosales</taxon>
        <taxon>Moraceae</taxon>
        <taxon>Ficeae</taxon>
        <taxon>Ficus</taxon>
    </lineage>
</organism>
<evidence type="ECO:0000256" key="5">
    <source>
        <dbReference type="ARBA" id="ARBA00012297"/>
    </source>
</evidence>
<comment type="catalytic activity">
    <reaction evidence="1">
        <text>4 hydroquinone + O2 = 4 benzosemiquinone + 2 H2O</text>
        <dbReference type="Rhea" id="RHEA:11276"/>
        <dbReference type="ChEBI" id="CHEBI:15377"/>
        <dbReference type="ChEBI" id="CHEBI:15379"/>
        <dbReference type="ChEBI" id="CHEBI:17594"/>
        <dbReference type="ChEBI" id="CHEBI:17977"/>
        <dbReference type="EC" id="1.10.3.2"/>
    </reaction>
</comment>
<dbReference type="PANTHER" id="PTHR11709">
    <property type="entry name" value="MULTI-COPPER OXIDASE"/>
    <property type="match status" value="1"/>
</dbReference>
<evidence type="ECO:0000256" key="6">
    <source>
        <dbReference type="ARBA" id="ARBA00022523"/>
    </source>
</evidence>
<dbReference type="GO" id="GO:0005507">
    <property type="term" value="F:copper ion binding"/>
    <property type="evidence" value="ECO:0007669"/>
    <property type="project" value="InterPro"/>
</dbReference>
<evidence type="ECO:0000256" key="13">
    <source>
        <dbReference type="SAM" id="SignalP"/>
    </source>
</evidence>
<keyword evidence="8" id="KW-0479">Metal-binding</keyword>
<feature type="chain" id="PRO_5041668849" description="laccase" evidence="13">
    <location>
        <begin position="22"/>
        <end position="286"/>
    </location>
</feature>
<feature type="domain" description="Plastocyanin-like" evidence="15">
    <location>
        <begin position="35"/>
        <end position="79"/>
    </location>
</feature>
<comment type="similarity">
    <text evidence="4">Belongs to the multicopper oxidase family.</text>
</comment>
<proteinExistence type="inferred from homology"/>
<dbReference type="InterPro" id="IPR011707">
    <property type="entry name" value="Cu-oxidase-like_N"/>
</dbReference>
<keyword evidence="10" id="KW-0560">Oxidoreductase</keyword>
<evidence type="ECO:0000256" key="1">
    <source>
        <dbReference type="ARBA" id="ARBA00000349"/>
    </source>
</evidence>
<dbReference type="EMBL" id="BTGU01000001">
    <property type="protein sequence ID" value="GMN23825.1"/>
    <property type="molecule type" value="Genomic_DNA"/>
</dbReference>
<feature type="domain" description="Plastocyanin-like" evidence="14">
    <location>
        <begin position="121"/>
        <end position="264"/>
    </location>
</feature>
<comment type="subcellular location">
    <subcellularLocation>
        <location evidence="3">Secreted</location>
        <location evidence="3">Extracellular space</location>
        <location evidence="3">Apoplast</location>
    </subcellularLocation>
</comment>
<dbReference type="Pfam" id="PF07732">
    <property type="entry name" value="Cu-oxidase_3"/>
    <property type="match status" value="1"/>
</dbReference>
<dbReference type="EC" id="1.10.3.2" evidence="5"/>
<accession>A0AA87Z299</accession>
<dbReference type="SUPFAM" id="SSF49503">
    <property type="entry name" value="Cupredoxins"/>
    <property type="match status" value="2"/>
</dbReference>
<comment type="caution">
    <text evidence="16">The sequence shown here is derived from an EMBL/GenBank/DDBJ whole genome shotgun (WGS) entry which is preliminary data.</text>
</comment>
<evidence type="ECO:0000256" key="4">
    <source>
        <dbReference type="ARBA" id="ARBA00010609"/>
    </source>
</evidence>
<evidence type="ECO:0000313" key="17">
    <source>
        <dbReference type="Proteomes" id="UP001187192"/>
    </source>
</evidence>
<reference evidence="16" key="1">
    <citation type="submission" date="2023-07" db="EMBL/GenBank/DDBJ databases">
        <title>draft genome sequence of fig (Ficus carica).</title>
        <authorList>
            <person name="Takahashi T."/>
            <person name="Nishimura K."/>
        </authorList>
    </citation>
    <scope>NUCLEOTIDE SEQUENCE</scope>
</reference>
<evidence type="ECO:0000256" key="7">
    <source>
        <dbReference type="ARBA" id="ARBA00022525"/>
    </source>
</evidence>
<gene>
    <name evidence="16" type="ORF">TIFTF001_000283</name>
</gene>
<keyword evidence="6" id="KW-0052">Apoplast</keyword>
<dbReference type="CDD" id="cd13875">
    <property type="entry name" value="CuRO_2_LCC_plant"/>
    <property type="match status" value="1"/>
</dbReference>
<evidence type="ECO:0000259" key="15">
    <source>
        <dbReference type="Pfam" id="PF07732"/>
    </source>
</evidence>
<dbReference type="PANTHER" id="PTHR11709:SF319">
    <property type="entry name" value="LACCASE-16"/>
    <property type="match status" value="1"/>
</dbReference>
<comment type="cofactor">
    <cofactor evidence="2">
        <name>Cu cation</name>
        <dbReference type="ChEBI" id="CHEBI:23378"/>
    </cofactor>
</comment>
<keyword evidence="17" id="KW-1185">Reference proteome</keyword>
<keyword evidence="13" id="KW-0732">Signal</keyword>
<evidence type="ECO:0000256" key="9">
    <source>
        <dbReference type="ARBA" id="ARBA00022737"/>
    </source>
</evidence>